<feature type="compositionally biased region" description="Basic and acidic residues" evidence="1">
    <location>
        <begin position="223"/>
        <end position="253"/>
    </location>
</feature>
<dbReference type="AlphaFoldDB" id="A0AAF0DJB7"/>
<dbReference type="Proteomes" id="UP001219355">
    <property type="component" value="Chromosome 2"/>
</dbReference>
<organism evidence="2 3">
    <name type="scientific">Emydomyces testavorans</name>
    <dbReference type="NCBI Taxonomy" id="2070801"/>
    <lineage>
        <taxon>Eukaryota</taxon>
        <taxon>Fungi</taxon>
        <taxon>Dikarya</taxon>
        <taxon>Ascomycota</taxon>
        <taxon>Pezizomycotina</taxon>
        <taxon>Eurotiomycetes</taxon>
        <taxon>Eurotiomycetidae</taxon>
        <taxon>Onygenales</taxon>
        <taxon>Nannizziopsiaceae</taxon>
        <taxon>Emydomyces</taxon>
    </lineage>
</organism>
<name>A0AAF0DJB7_9EURO</name>
<feature type="region of interest" description="Disordered" evidence="1">
    <location>
        <begin position="113"/>
        <end position="175"/>
    </location>
</feature>
<feature type="compositionally biased region" description="Low complexity" evidence="1">
    <location>
        <begin position="133"/>
        <end position="155"/>
    </location>
</feature>
<dbReference type="Gene3D" id="3.40.30.10">
    <property type="entry name" value="Glutaredoxin"/>
    <property type="match status" value="1"/>
</dbReference>
<proteinExistence type="predicted"/>
<evidence type="ECO:0000313" key="2">
    <source>
        <dbReference type="EMBL" id="WEW58657.1"/>
    </source>
</evidence>
<accession>A0AAF0DJB7</accession>
<evidence type="ECO:0000313" key="3">
    <source>
        <dbReference type="Proteomes" id="UP001219355"/>
    </source>
</evidence>
<sequence>MADQSPSYSLDDSTLYLFTSLTAGSSHIITATSRLETILKANKIGFRAIDVATDDKARSLWSRRSKGRKLPGLVRYGTILAVSIPFPQNGEEQVEEWNEYGELKDQLRGDLSSATNADLSPIPSSTHTPSKPLPATISSTASATLAPTSTGSSSPHIQIVGTPSRTPSAQSKPDERLSLALRKASEEAVAKVKENTRAKLDVRSPSSMQEAERAVAEKAVASSEEKPAMMKEAEILKAKESPSSELKEKREESEPVLSLQQDGAERPVVEEKGKEKEKETDMGAVDKEAIKDEQK</sequence>
<dbReference type="EMBL" id="CP120628">
    <property type="protein sequence ID" value="WEW58657.1"/>
    <property type="molecule type" value="Genomic_DNA"/>
</dbReference>
<feature type="compositionally biased region" description="Polar residues" evidence="1">
    <location>
        <begin position="113"/>
        <end position="129"/>
    </location>
</feature>
<evidence type="ECO:0000256" key="1">
    <source>
        <dbReference type="SAM" id="MobiDB-lite"/>
    </source>
</evidence>
<feature type="compositionally biased region" description="Polar residues" evidence="1">
    <location>
        <begin position="161"/>
        <end position="171"/>
    </location>
</feature>
<dbReference type="SUPFAM" id="SSF52833">
    <property type="entry name" value="Thioredoxin-like"/>
    <property type="match status" value="1"/>
</dbReference>
<feature type="compositionally biased region" description="Basic and acidic residues" evidence="1">
    <location>
        <begin position="263"/>
        <end position="295"/>
    </location>
</feature>
<reference evidence="2" key="1">
    <citation type="submission" date="2023-03" db="EMBL/GenBank/DDBJ databases">
        <title>Emydomyces testavorans Genome Sequence.</title>
        <authorList>
            <person name="Hoyer L."/>
        </authorList>
    </citation>
    <scope>NUCLEOTIDE SEQUENCE</scope>
    <source>
        <strain evidence="2">16-2883</strain>
    </source>
</reference>
<dbReference type="InterPro" id="IPR036249">
    <property type="entry name" value="Thioredoxin-like_sf"/>
</dbReference>
<keyword evidence="3" id="KW-1185">Reference proteome</keyword>
<gene>
    <name evidence="2" type="ORF">PRK78_004125</name>
</gene>
<feature type="region of interest" description="Disordered" evidence="1">
    <location>
        <begin position="198"/>
        <end position="295"/>
    </location>
</feature>
<protein>
    <submittedName>
        <fullName evidence="2">Uncharacterized protein</fullName>
    </submittedName>
</protein>